<proteinExistence type="predicted"/>
<dbReference type="EMBL" id="CP036433">
    <property type="protein sequence ID" value="QDU97338.1"/>
    <property type="molecule type" value="Genomic_DNA"/>
</dbReference>
<dbReference type="AlphaFoldDB" id="A0A518DZS4"/>
<dbReference type="PANTHER" id="PTHR12110">
    <property type="entry name" value="HYDROXYPYRUVATE ISOMERASE"/>
    <property type="match status" value="1"/>
</dbReference>
<feature type="domain" description="Xylose isomerase-like TIM barrel" evidence="1">
    <location>
        <begin position="19"/>
        <end position="275"/>
    </location>
</feature>
<dbReference type="EC" id="5.1.3.22" evidence="2"/>
<dbReference type="GO" id="GO:0034015">
    <property type="term" value="F:L-ribulose-5-phosphate 3-epimerase activity"/>
    <property type="evidence" value="ECO:0007669"/>
    <property type="project" value="UniProtKB-EC"/>
</dbReference>
<evidence type="ECO:0000313" key="2">
    <source>
        <dbReference type="EMBL" id="QDU97338.1"/>
    </source>
</evidence>
<dbReference type="PANTHER" id="PTHR12110:SF52">
    <property type="entry name" value="XYLOSE ISOMERASE"/>
    <property type="match status" value="1"/>
</dbReference>
<dbReference type="SUPFAM" id="SSF51658">
    <property type="entry name" value="Xylose isomerase-like"/>
    <property type="match status" value="1"/>
</dbReference>
<sequence>MFLGYNTNGLAHHDPLQAIDLLAELGYQGVGLTIDHGLLNPYLPAAEHKAAIDAMAERLAATGLRSVIETGARFLLDPRRKHEPTLVSPTAADRAGRVQFLGHAIRLAARLGSDCVSFWSGIVHDGASSPVAYTRLVEGLKPVLDLADQHGVILAFEPEPGMLVDTMEAYDRLLSQIDAPHFQLTLDLGHLHCQGETPIADYIARYQGKLANVHLEDMRAGVHEHLMFGEGEIAFAPVLAALRQADYRAGVYVELSRHSHMGPTAAARAIEFLRPLLQNTTQSLA</sequence>
<evidence type="ECO:0000259" key="1">
    <source>
        <dbReference type="Pfam" id="PF01261"/>
    </source>
</evidence>
<evidence type="ECO:0000313" key="3">
    <source>
        <dbReference type="Proteomes" id="UP000317648"/>
    </source>
</evidence>
<dbReference type="Gene3D" id="3.20.20.150">
    <property type="entry name" value="Divalent-metal-dependent TIM barrel enzymes"/>
    <property type="match status" value="1"/>
</dbReference>
<dbReference type="InterPro" id="IPR013022">
    <property type="entry name" value="Xyl_isomerase-like_TIM-brl"/>
</dbReference>
<dbReference type="RefSeq" id="WP_145056123.1">
    <property type="nucleotide sequence ID" value="NZ_CP036433.1"/>
</dbReference>
<dbReference type="OrthoDB" id="1900402at2"/>
<accession>A0A518DZS4</accession>
<keyword evidence="2" id="KW-0413">Isomerase</keyword>
<dbReference type="InterPro" id="IPR036237">
    <property type="entry name" value="Xyl_isomerase-like_sf"/>
</dbReference>
<gene>
    <name evidence="2" type="primary">ulaE</name>
    <name evidence="2" type="ORF">Pla8534_51840</name>
</gene>
<dbReference type="Pfam" id="PF01261">
    <property type="entry name" value="AP_endonuc_2"/>
    <property type="match status" value="1"/>
</dbReference>
<keyword evidence="3" id="KW-1185">Reference proteome</keyword>
<dbReference type="InterPro" id="IPR050312">
    <property type="entry name" value="IolE/XylAMocC-like"/>
</dbReference>
<name>A0A518DZS4_9BACT</name>
<protein>
    <submittedName>
        <fullName evidence="2">L-ribulose-5-phosphate 3-epimerase UlaE</fullName>
        <ecNumber evidence="2">5.1.3.22</ecNumber>
    </submittedName>
</protein>
<dbReference type="Proteomes" id="UP000317648">
    <property type="component" value="Chromosome"/>
</dbReference>
<reference evidence="2 3" key="1">
    <citation type="submission" date="2019-02" db="EMBL/GenBank/DDBJ databases">
        <title>Deep-cultivation of Planctomycetes and their phenomic and genomic characterization uncovers novel biology.</title>
        <authorList>
            <person name="Wiegand S."/>
            <person name="Jogler M."/>
            <person name="Boedeker C."/>
            <person name="Pinto D."/>
            <person name="Vollmers J."/>
            <person name="Rivas-Marin E."/>
            <person name="Kohn T."/>
            <person name="Peeters S.H."/>
            <person name="Heuer A."/>
            <person name="Rast P."/>
            <person name="Oberbeckmann S."/>
            <person name="Bunk B."/>
            <person name="Jeske O."/>
            <person name="Meyerdierks A."/>
            <person name="Storesund J.E."/>
            <person name="Kallscheuer N."/>
            <person name="Luecker S."/>
            <person name="Lage O.M."/>
            <person name="Pohl T."/>
            <person name="Merkel B.J."/>
            <person name="Hornburger P."/>
            <person name="Mueller R.-W."/>
            <person name="Bruemmer F."/>
            <person name="Labrenz M."/>
            <person name="Spormann A.M."/>
            <person name="Op den Camp H."/>
            <person name="Overmann J."/>
            <person name="Amann R."/>
            <person name="Jetten M.S.M."/>
            <person name="Mascher T."/>
            <person name="Medema M.H."/>
            <person name="Devos D.P."/>
            <person name="Kaster A.-K."/>
            <person name="Ovreas L."/>
            <person name="Rohde M."/>
            <person name="Galperin M.Y."/>
            <person name="Jogler C."/>
        </authorList>
    </citation>
    <scope>NUCLEOTIDE SEQUENCE [LARGE SCALE GENOMIC DNA]</scope>
    <source>
        <strain evidence="2 3">Pla85_3_4</strain>
    </source>
</reference>
<dbReference type="KEGG" id="lcre:Pla8534_51840"/>
<organism evidence="2 3">
    <name type="scientific">Lignipirellula cremea</name>
    <dbReference type="NCBI Taxonomy" id="2528010"/>
    <lineage>
        <taxon>Bacteria</taxon>
        <taxon>Pseudomonadati</taxon>
        <taxon>Planctomycetota</taxon>
        <taxon>Planctomycetia</taxon>
        <taxon>Pirellulales</taxon>
        <taxon>Pirellulaceae</taxon>
        <taxon>Lignipirellula</taxon>
    </lineage>
</organism>